<accession>A0A839QQW9</accession>
<evidence type="ECO:0000313" key="3">
    <source>
        <dbReference type="Proteomes" id="UP000523000"/>
    </source>
</evidence>
<dbReference type="AlphaFoldDB" id="A0A839QQW9"/>
<protein>
    <submittedName>
        <fullName evidence="2">Uncharacterized protein</fullName>
    </submittedName>
</protein>
<evidence type="ECO:0000256" key="1">
    <source>
        <dbReference type="SAM" id="MobiDB-lite"/>
    </source>
</evidence>
<organism evidence="2 3">
    <name type="scientific">Paeniglutamicibacter cryotolerans</name>
    <dbReference type="NCBI Taxonomy" id="670079"/>
    <lineage>
        <taxon>Bacteria</taxon>
        <taxon>Bacillati</taxon>
        <taxon>Actinomycetota</taxon>
        <taxon>Actinomycetes</taxon>
        <taxon>Micrococcales</taxon>
        <taxon>Micrococcaceae</taxon>
        <taxon>Paeniglutamicibacter</taxon>
    </lineage>
</organism>
<sequence length="126" mass="14560">MAIIHERATRMDVSGHDMKVAVRHPGKRKGSFTTDVRTFWTTISQILKLIDYLKAERVTKVVLEAGRNYSQPVYYLMKYLPGVAWTIPRQSRSSGSSRRYPGCERRSPNPRGRGWICRPWIRIVPG</sequence>
<proteinExistence type="predicted"/>
<evidence type="ECO:0000313" key="2">
    <source>
        <dbReference type="EMBL" id="MBB2997055.1"/>
    </source>
</evidence>
<keyword evidence="3" id="KW-1185">Reference proteome</keyword>
<feature type="region of interest" description="Disordered" evidence="1">
    <location>
        <begin position="89"/>
        <end position="108"/>
    </location>
</feature>
<name>A0A839QQW9_9MICC</name>
<gene>
    <name evidence="2" type="ORF">E9229_003302</name>
</gene>
<feature type="compositionally biased region" description="Low complexity" evidence="1">
    <location>
        <begin position="89"/>
        <end position="99"/>
    </location>
</feature>
<dbReference type="Proteomes" id="UP000523000">
    <property type="component" value="Unassembled WGS sequence"/>
</dbReference>
<reference evidence="2 3" key="1">
    <citation type="submission" date="2020-08" db="EMBL/GenBank/DDBJ databases">
        <title>Sequencing the genomes of 1000 actinobacteria strains.</title>
        <authorList>
            <person name="Klenk H.-P."/>
        </authorList>
    </citation>
    <scope>NUCLEOTIDE SEQUENCE [LARGE SCALE GENOMIC DNA]</scope>
    <source>
        <strain evidence="2 3">DSM 22826</strain>
    </source>
</reference>
<dbReference type="EMBL" id="JACHVS010000002">
    <property type="protein sequence ID" value="MBB2997055.1"/>
    <property type="molecule type" value="Genomic_DNA"/>
</dbReference>
<comment type="caution">
    <text evidence="2">The sequence shown here is derived from an EMBL/GenBank/DDBJ whole genome shotgun (WGS) entry which is preliminary data.</text>
</comment>